<keyword evidence="2" id="KW-1185">Reference proteome</keyword>
<comment type="caution">
    <text evidence="1">The sequence shown here is derived from an EMBL/GenBank/DDBJ whole genome shotgun (WGS) entry which is preliminary data.</text>
</comment>
<gene>
    <name evidence="1" type="ORF">niasHS_001251</name>
</gene>
<accession>A0ABD2KHW2</accession>
<dbReference type="AlphaFoldDB" id="A0ABD2KHW2"/>
<organism evidence="1 2">
    <name type="scientific">Heterodera schachtii</name>
    <name type="common">Sugarbeet cyst nematode worm</name>
    <name type="synonym">Tylenchus schachtii</name>
    <dbReference type="NCBI Taxonomy" id="97005"/>
    <lineage>
        <taxon>Eukaryota</taxon>
        <taxon>Metazoa</taxon>
        <taxon>Ecdysozoa</taxon>
        <taxon>Nematoda</taxon>
        <taxon>Chromadorea</taxon>
        <taxon>Rhabditida</taxon>
        <taxon>Tylenchina</taxon>
        <taxon>Tylenchomorpha</taxon>
        <taxon>Tylenchoidea</taxon>
        <taxon>Heteroderidae</taxon>
        <taxon>Heteroderinae</taxon>
        <taxon>Heterodera</taxon>
    </lineage>
</organism>
<evidence type="ECO:0000313" key="2">
    <source>
        <dbReference type="Proteomes" id="UP001620645"/>
    </source>
</evidence>
<reference evidence="1 2" key="1">
    <citation type="submission" date="2024-10" db="EMBL/GenBank/DDBJ databases">
        <authorList>
            <person name="Kim D."/>
        </authorList>
    </citation>
    <scope>NUCLEOTIDE SEQUENCE [LARGE SCALE GENOMIC DNA]</scope>
    <source>
        <strain evidence="1">Taebaek</strain>
    </source>
</reference>
<dbReference type="Proteomes" id="UP001620645">
    <property type="component" value="Unassembled WGS sequence"/>
</dbReference>
<protein>
    <submittedName>
        <fullName evidence="1">Uncharacterized protein</fullName>
    </submittedName>
</protein>
<name>A0ABD2KHW2_HETSC</name>
<proteinExistence type="predicted"/>
<sequence length="156" mass="16626">MSKNARILYKCAKACVNKKQFPRMVFENKDECNKVKEWASQLESGDAQSKENALMNLRNTKEQLLLEQNANESVGATTDKNVANSRSISHKKGGLFGCFGGQNGNDGHYHHGTVGSDRSRERDQHNAALYGTAIVGYGIVGAGCGGAGCGGGCGAR</sequence>
<dbReference type="EMBL" id="JBICCN010000024">
    <property type="protein sequence ID" value="KAL3102509.1"/>
    <property type="molecule type" value="Genomic_DNA"/>
</dbReference>
<evidence type="ECO:0000313" key="1">
    <source>
        <dbReference type="EMBL" id="KAL3102509.1"/>
    </source>
</evidence>